<feature type="domain" description="YheO-like" evidence="2">
    <location>
        <begin position="119"/>
        <end position="224"/>
    </location>
</feature>
<protein>
    <recommendedName>
        <fullName evidence="2">YheO-like domain-containing protein</fullName>
    </recommendedName>
</protein>
<keyword evidence="1" id="KW-1133">Transmembrane helix</keyword>
<dbReference type="InterPro" id="IPR039446">
    <property type="entry name" value="DauR-like"/>
</dbReference>
<evidence type="ECO:0000313" key="3">
    <source>
        <dbReference type="EMBL" id="SVC67420.1"/>
    </source>
</evidence>
<feature type="transmembrane region" description="Helical" evidence="1">
    <location>
        <begin position="6"/>
        <end position="23"/>
    </location>
</feature>
<accession>A0A382P3I2</accession>
<feature type="non-terminal residue" evidence="3">
    <location>
        <position position="264"/>
    </location>
</feature>
<sequence length="264" mass="30710">MFNELVINLLASAILLLFGYLFGKFRERRLNEGKNLDEYDFYPFKLDENNNLYFDLVKFSYGVGHLLKNRDNFAAQQLIIIGEQNNVQNKLKGSPKEQYSKLYNKYNGKKIIDDTTKYLENYKRIVRLIGDSFPDSGMEILLHNLTNPAKALYHIKNNVTGRNIEAPATNLVHDLKMRGMQNQDKLNYELNIGSRKFKCTTIPIYRDRYGLVGAICINVDYNYINDEVRNSQQKLDAFLNTICKTDMVLDENILSKDEYEKALT</sequence>
<keyword evidence="1" id="KW-0472">Membrane</keyword>
<dbReference type="EMBL" id="UINC01104347">
    <property type="protein sequence ID" value="SVC67420.1"/>
    <property type="molecule type" value="Genomic_DNA"/>
</dbReference>
<name>A0A382P3I2_9ZZZZ</name>
<dbReference type="InterPro" id="IPR013559">
    <property type="entry name" value="YheO"/>
</dbReference>
<dbReference type="PANTHER" id="PTHR35568">
    <property type="entry name" value="TRANSCRIPTIONAL REGULATOR DAUR"/>
    <property type="match status" value="1"/>
</dbReference>
<organism evidence="3">
    <name type="scientific">marine metagenome</name>
    <dbReference type="NCBI Taxonomy" id="408172"/>
    <lineage>
        <taxon>unclassified sequences</taxon>
        <taxon>metagenomes</taxon>
        <taxon>ecological metagenomes</taxon>
    </lineage>
</organism>
<gene>
    <name evidence="3" type="ORF">METZ01_LOCUS320274</name>
</gene>
<dbReference type="AlphaFoldDB" id="A0A382P3I2"/>
<evidence type="ECO:0000259" key="2">
    <source>
        <dbReference type="Pfam" id="PF08348"/>
    </source>
</evidence>
<evidence type="ECO:0000256" key="1">
    <source>
        <dbReference type="SAM" id="Phobius"/>
    </source>
</evidence>
<reference evidence="3" key="1">
    <citation type="submission" date="2018-05" db="EMBL/GenBank/DDBJ databases">
        <authorList>
            <person name="Lanie J.A."/>
            <person name="Ng W.-L."/>
            <person name="Kazmierczak K.M."/>
            <person name="Andrzejewski T.M."/>
            <person name="Davidsen T.M."/>
            <person name="Wayne K.J."/>
            <person name="Tettelin H."/>
            <person name="Glass J.I."/>
            <person name="Rusch D."/>
            <person name="Podicherti R."/>
            <person name="Tsui H.-C.T."/>
            <person name="Winkler M.E."/>
        </authorList>
    </citation>
    <scope>NUCLEOTIDE SEQUENCE</scope>
</reference>
<proteinExistence type="predicted"/>
<keyword evidence="1" id="KW-0812">Transmembrane</keyword>
<dbReference type="PANTHER" id="PTHR35568:SF1">
    <property type="entry name" value="TRANSCRIPTIONAL REGULATOR DAUR"/>
    <property type="match status" value="1"/>
</dbReference>
<dbReference type="Pfam" id="PF08348">
    <property type="entry name" value="PAS_6"/>
    <property type="match status" value="1"/>
</dbReference>